<keyword evidence="7" id="KW-0449">Lipoprotein</keyword>
<dbReference type="PANTHER" id="PTHR35789">
    <property type="entry name" value="SPORE GERMINATION PROTEIN B3"/>
    <property type="match status" value="1"/>
</dbReference>
<dbReference type="RefSeq" id="WP_377933501.1">
    <property type="nucleotide sequence ID" value="NZ_JBHUMF010000013.1"/>
</dbReference>
<feature type="domain" description="Spore germination GerAC-like C-terminal" evidence="8">
    <location>
        <begin position="193"/>
        <end position="359"/>
    </location>
</feature>
<evidence type="ECO:0000313" key="10">
    <source>
        <dbReference type="EMBL" id="MFD2680235.1"/>
    </source>
</evidence>
<keyword evidence="11" id="KW-1185">Reference proteome</keyword>
<protein>
    <submittedName>
        <fullName evidence="10">Ger(X)C family spore germination protein</fullName>
    </submittedName>
</protein>
<reference evidence="11" key="1">
    <citation type="journal article" date="2019" name="Int. J. Syst. Evol. Microbiol.">
        <title>The Global Catalogue of Microorganisms (GCM) 10K type strain sequencing project: providing services to taxonomists for standard genome sequencing and annotation.</title>
        <authorList>
            <consortium name="The Broad Institute Genomics Platform"/>
            <consortium name="The Broad Institute Genome Sequencing Center for Infectious Disease"/>
            <person name="Wu L."/>
            <person name="Ma J."/>
        </authorList>
    </citation>
    <scope>NUCLEOTIDE SEQUENCE [LARGE SCALE GENOMIC DNA]</scope>
    <source>
        <strain evidence="11">KCTC 3913</strain>
    </source>
</reference>
<keyword evidence="3" id="KW-0309">Germination</keyword>
<keyword evidence="4" id="KW-0732">Signal</keyword>
<evidence type="ECO:0000256" key="5">
    <source>
        <dbReference type="ARBA" id="ARBA00023136"/>
    </source>
</evidence>
<dbReference type="PANTHER" id="PTHR35789:SF1">
    <property type="entry name" value="SPORE GERMINATION PROTEIN B3"/>
    <property type="match status" value="1"/>
</dbReference>
<dbReference type="NCBIfam" id="TIGR02887">
    <property type="entry name" value="spore_ger_x_C"/>
    <property type="match status" value="1"/>
</dbReference>
<evidence type="ECO:0000259" key="9">
    <source>
        <dbReference type="Pfam" id="PF25198"/>
    </source>
</evidence>
<dbReference type="EMBL" id="JBHUMF010000013">
    <property type="protein sequence ID" value="MFD2680235.1"/>
    <property type="molecule type" value="Genomic_DNA"/>
</dbReference>
<evidence type="ECO:0000256" key="6">
    <source>
        <dbReference type="ARBA" id="ARBA00023139"/>
    </source>
</evidence>
<comment type="caution">
    <text evidence="10">The sequence shown here is derived from an EMBL/GenBank/DDBJ whole genome shotgun (WGS) entry which is preliminary data.</text>
</comment>
<dbReference type="InterPro" id="IPR057336">
    <property type="entry name" value="GerAC_N"/>
</dbReference>
<comment type="similarity">
    <text evidence="2">Belongs to the GerABKC lipoprotein family.</text>
</comment>
<evidence type="ECO:0000259" key="8">
    <source>
        <dbReference type="Pfam" id="PF05504"/>
    </source>
</evidence>
<dbReference type="InterPro" id="IPR038501">
    <property type="entry name" value="Spore_GerAC_C_sf"/>
</dbReference>
<gene>
    <name evidence="10" type="ORF">ACFSUL_05655</name>
</gene>
<dbReference type="PROSITE" id="PS51257">
    <property type="entry name" value="PROKAR_LIPOPROTEIN"/>
    <property type="match status" value="1"/>
</dbReference>
<dbReference type="Pfam" id="PF05504">
    <property type="entry name" value="Spore_GerAC"/>
    <property type="match status" value="1"/>
</dbReference>
<evidence type="ECO:0000313" key="11">
    <source>
        <dbReference type="Proteomes" id="UP001597506"/>
    </source>
</evidence>
<dbReference type="InterPro" id="IPR046953">
    <property type="entry name" value="Spore_GerAC-like_C"/>
</dbReference>
<proteinExistence type="inferred from homology"/>
<keyword evidence="5" id="KW-0472">Membrane</keyword>
<name>A0ABW5RPA1_9BACI</name>
<accession>A0ABW5RPA1</accession>
<organism evidence="10 11">
    <name type="scientific">Bacillus seohaeanensis</name>
    <dbReference type="NCBI Taxonomy" id="284580"/>
    <lineage>
        <taxon>Bacteria</taxon>
        <taxon>Bacillati</taxon>
        <taxon>Bacillota</taxon>
        <taxon>Bacilli</taxon>
        <taxon>Bacillales</taxon>
        <taxon>Bacillaceae</taxon>
        <taxon>Bacillus</taxon>
    </lineage>
</organism>
<feature type="domain" description="Spore germination protein N-terminal" evidence="9">
    <location>
        <begin position="20"/>
        <end position="183"/>
    </location>
</feature>
<dbReference type="Proteomes" id="UP001597506">
    <property type="component" value="Unassembled WGS sequence"/>
</dbReference>
<dbReference type="Pfam" id="PF25198">
    <property type="entry name" value="Spore_GerAC_N"/>
    <property type="match status" value="1"/>
</dbReference>
<evidence type="ECO:0000256" key="2">
    <source>
        <dbReference type="ARBA" id="ARBA00007886"/>
    </source>
</evidence>
<dbReference type="InterPro" id="IPR008844">
    <property type="entry name" value="Spore_GerAC-like"/>
</dbReference>
<evidence type="ECO:0000256" key="4">
    <source>
        <dbReference type="ARBA" id="ARBA00022729"/>
    </source>
</evidence>
<sequence length="362" mass="40467">MKKLLLFFVCLLLSGCIERETIDDLLIEAAKAYDLVEKGKIEGTALFPKYLADQSIENVTLSATASSSREVLERIERKSQLPLVRGGLEVVILGEDLAKDGIIDIADSLQRDASIGSRVYLVVSEGKGKTILEGQYGVKGNGIYIGNLIRQNVERRELPKTNLHLFLHDHFQKGKSPYLPIIKRLNNNTLEVTGVALFKDDKMIGKVDSDDMFFFKLLVDKFSEGSHVVKLGKGKARTEEKIEASVTSLRSVHDIEINQNSTPLEVIIKIKLKGIIKEFTGESLTPPKVKAVEKKMESDIKEVTEKLLKRFQKLGIDPAGIGQRQKHGVRGFDFKKWEESIYPNVKFKVKADVTIVESGTVE</sequence>
<keyword evidence="6" id="KW-0564">Palmitate</keyword>
<evidence type="ECO:0000256" key="7">
    <source>
        <dbReference type="ARBA" id="ARBA00023288"/>
    </source>
</evidence>
<dbReference type="Gene3D" id="3.30.300.210">
    <property type="entry name" value="Nutrient germinant receptor protein C, domain 3"/>
    <property type="match status" value="1"/>
</dbReference>
<comment type="subcellular location">
    <subcellularLocation>
        <location evidence="1">Membrane</location>
        <topology evidence="1">Lipid-anchor</topology>
    </subcellularLocation>
</comment>
<evidence type="ECO:0000256" key="1">
    <source>
        <dbReference type="ARBA" id="ARBA00004635"/>
    </source>
</evidence>
<evidence type="ECO:0000256" key="3">
    <source>
        <dbReference type="ARBA" id="ARBA00022544"/>
    </source>
</evidence>